<evidence type="ECO:0008006" key="3">
    <source>
        <dbReference type="Google" id="ProtNLM"/>
    </source>
</evidence>
<reference evidence="2" key="2">
    <citation type="journal article" date="2017" name="Nat. Plants">
        <title>The Aegilops tauschii genome reveals multiple impacts of transposons.</title>
        <authorList>
            <person name="Zhao G."/>
            <person name="Zou C."/>
            <person name="Li K."/>
            <person name="Wang K."/>
            <person name="Li T."/>
            <person name="Gao L."/>
            <person name="Zhang X."/>
            <person name="Wang H."/>
            <person name="Yang Z."/>
            <person name="Liu X."/>
            <person name="Jiang W."/>
            <person name="Mao L."/>
            <person name="Kong X."/>
            <person name="Jiao Y."/>
            <person name="Jia J."/>
        </authorList>
    </citation>
    <scope>NUCLEOTIDE SEQUENCE [LARGE SCALE GENOMIC DNA]</scope>
    <source>
        <strain evidence="2">cv. AL8/78</strain>
    </source>
</reference>
<evidence type="ECO:0000313" key="2">
    <source>
        <dbReference type="Proteomes" id="UP000015105"/>
    </source>
</evidence>
<evidence type="ECO:0000313" key="1">
    <source>
        <dbReference type="EnsemblPlants" id="AET2Gv20144000.1"/>
    </source>
</evidence>
<sequence length="101" mass="11643">MDVNRAPGPDNILAEFYQHCCNIVKSDIMRLFSHFHAGTLDVQRLNYGVITLLPKVSGADRIQQFRPICLLRCPYKLITKTMDRRVEKYADKLISLSQNAF</sequence>
<dbReference type="EnsemblPlants" id="AET2Gv20144000.1">
    <property type="protein sequence ID" value="AET2Gv20144000.1"/>
    <property type="gene ID" value="AET2Gv20144000"/>
</dbReference>
<keyword evidence="2" id="KW-1185">Reference proteome</keyword>
<dbReference type="STRING" id="200361.A0A453AIC2"/>
<reference evidence="1" key="4">
    <citation type="submission" date="2019-03" db="UniProtKB">
        <authorList>
            <consortium name="EnsemblPlants"/>
        </authorList>
    </citation>
    <scope>IDENTIFICATION</scope>
</reference>
<name>A0A453AIC2_AEGTS</name>
<reference evidence="1" key="3">
    <citation type="journal article" date="2017" name="Nature">
        <title>Genome sequence of the progenitor of the wheat D genome Aegilops tauschii.</title>
        <authorList>
            <person name="Luo M.C."/>
            <person name="Gu Y.Q."/>
            <person name="Puiu D."/>
            <person name="Wang H."/>
            <person name="Twardziok S.O."/>
            <person name="Deal K.R."/>
            <person name="Huo N."/>
            <person name="Zhu T."/>
            <person name="Wang L."/>
            <person name="Wang Y."/>
            <person name="McGuire P.E."/>
            <person name="Liu S."/>
            <person name="Long H."/>
            <person name="Ramasamy R.K."/>
            <person name="Rodriguez J.C."/>
            <person name="Van S.L."/>
            <person name="Yuan L."/>
            <person name="Wang Z."/>
            <person name="Xia Z."/>
            <person name="Xiao L."/>
            <person name="Anderson O.D."/>
            <person name="Ouyang S."/>
            <person name="Liang Y."/>
            <person name="Zimin A.V."/>
            <person name="Pertea G."/>
            <person name="Qi P."/>
            <person name="Bennetzen J.L."/>
            <person name="Dai X."/>
            <person name="Dawson M.W."/>
            <person name="Muller H.G."/>
            <person name="Kugler K."/>
            <person name="Rivarola-Duarte L."/>
            <person name="Spannagl M."/>
            <person name="Mayer K.F.X."/>
            <person name="Lu F.H."/>
            <person name="Bevan M.W."/>
            <person name="Leroy P."/>
            <person name="Li P."/>
            <person name="You F.M."/>
            <person name="Sun Q."/>
            <person name="Liu Z."/>
            <person name="Lyons E."/>
            <person name="Wicker T."/>
            <person name="Salzberg S.L."/>
            <person name="Devos K.M."/>
            <person name="Dvorak J."/>
        </authorList>
    </citation>
    <scope>NUCLEOTIDE SEQUENCE [LARGE SCALE GENOMIC DNA]</scope>
    <source>
        <strain evidence="1">cv. AL8/78</strain>
    </source>
</reference>
<dbReference type="AlphaFoldDB" id="A0A453AIC2"/>
<proteinExistence type="predicted"/>
<dbReference type="Proteomes" id="UP000015105">
    <property type="component" value="Chromosome 2D"/>
</dbReference>
<protein>
    <recommendedName>
        <fullName evidence="3">Reverse transcriptase domain-containing protein</fullName>
    </recommendedName>
</protein>
<dbReference type="Gramene" id="AET2Gv20144000.1">
    <property type="protein sequence ID" value="AET2Gv20144000.1"/>
    <property type="gene ID" value="AET2Gv20144000"/>
</dbReference>
<accession>A0A453AIC2</accession>
<organism evidence="1 2">
    <name type="scientific">Aegilops tauschii subsp. strangulata</name>
    <name type="common">Goatgrass</name>
    <dbReference type="NCBI Taxonomy" id="200361"/>
    <lineage>
        <taxon>Eukaryota</taxon>
        <taxon>Viridiplantae</taxon>
        <taxon>Streptophyta</taxon>
        <taxon>Embryophyta</taxon>
        <taxon>Tracheophyta</taxon>
        <taxon>Spermatophyta</taxon>
        <taxon>Magnoliopsida</taxon>
        <taxon>Liliopsida</taxon>
        <taxon>Poales</taxon>
        <taxon>Poaceae</taxon>
        <taxon>BOP clade</taxon>
        <taxon>Pooideae</taxon>
        <taxon>Triticodae</taxon>
        <taxon>Triticeae</taxon>
        <taxon>Triticinae</taxon>
        <taxon>Aegilops</taxon>
    </lineage>
</organism>
<reference evidence="2" key="1">
    <citation type="journal article" date="2014" name="Science">
        <title>Ancient hybridizations among the ancestral genomes of bread wheat.</title>
        <authorList>
            <consortium name="International Wheat Genome Sequencing Consortium,"/>
            <person name="Marcussen T."/>
            <person name="Sandve S.R."/>
            <person name="Heier L."/>
            <person name="Spannagl M."/>
            <person name="Pfeifer M."/>
            <person name="Jakobsen K.S."/>
            <person name="Wulff B.B."/>
            <person name="Steuernagel B."/>
            <person name="Mayer K.F."/>
            <person name="Olsen O.A."/>
        </authorList>
    </citation>
    <scope>NUCLEOTIDE SEQUENCE [LARGE SCALE GENOMIC DNA]</scope>
    <source>
        <strain evidence="2">cv. AL8/78</strain>
    </source>
</reference>
<reference evidence="1" key="5">
    <citation type="journal article" date="2021" name="G3 (Bethesda)">
        <title>Aegilops tauschii genome assembly Aet v5.0 features greater sequence contiguity and improved annotation.</title>
        <authorList>
            <person name="Wang L."/>
            <person name="Zhu T."/>
            <person name="Rodriguez J.C."/>
            <person name="Deal K.R."/>
            <person name="Dubcovsky J."/>
            <person name="McGuire P.E."/>
            <person name="Lux T."/>
            <person name="Spannagl M."/>
            <person name="Mayer K.F.X."/>
            <person name="Baldrich P."/>
            <person name="Meyers B.C."/>
            <person name="Huo N."/>
            <person name="Gu Y.Q."/>
            <person name="Zhou H."/>
            <person name="Devos K.M."/>
            <person name="Bennetzen J.L."/>
            <person name="Unver T."/>
            <person name="Budak H."/>
            <person name="Gulick P.J."/>
            <person name="Galiba G."/>
            <person name="Kalapos B."/>
            <person name="Nelson D.R."/>
            <person name="Li P."/>
            <person name="You F.M."/>
            <person name="Luo M.C."/>
            <person name="Dvorak J."/>
        </authorList>
    </citation>
    <scope>NUCLEOTIDE SEQUENCE [LARGE SCALE GENOMIC DNA]</scope>
    <source>
        <strain evidence="1">cv. AL8/78</strain>
    </source>
</reference>